<evidence type="ECO:0008006" key="3">
    <source>
        <dbReference type="Google" id="ProtNLM"/>
    </source>
</evidence>
<dbReference type="EMBL" id="UINC01006867">
    <property type="protein sequence ID" value="SVA30098.1"/>
    <property type="molecule type" value="Genomic_DNA"/>
</dbReference>
<keyword evidence="1" id="KW-1133">Transmembrane helix</keyword>
<dbReference type="AlphaFoldDB" id="A0A381UR46"/>
<keyword evidence="1" id="KW-0812">Transmembrane</keyword>
<keyword evidence="1" id="KW-0472">Membrane</keyword>
<organism evidence="2">
    <name type="scientific">marine metagenome</name>
    <dbReference type="NCBI Taxonomy" id="408172"/>
    <lineage>
        <taxon>unclassified sequences</taxon>
        <taxon>metagenomes</taxon>
        <taxon>ecological metagenomes</taxon>
    </lineage>
</organism>
<protein>
    <recommendedName>
        <fullName evidence="3">CDR ABC transporter domain-containing protein</fullName>
    </recommendedName>
</protein>
<sequence>MKLTSDVKRQYRTGWGRIIWYVFLLVVVLILIWKMPNITPMLRF</sequence>
<evidence type="ECO:0000313" key="2">
    <source>
        <dbReference type="EMBL" id="SVA30098.1"/>
    </source>
</evidence>
<proteinExistence type="predicted"/>
<reference evidence="2" key="1">
    <citation type="submission" date="2018-05" db="EMBL/GenBank/DDBJ databases">
        <authorList>
            <person name="Lanie J.A."/>
            <person name="Ng W.-L."/>
            <person name="Kazmierczak K.M."/>
            <person name="Andrzejewski T.M."/>
            <person name="Davidsen T.M."/>
            <person name="Wayne K.J."/>
            <person name="Tettelin H."/>
            <person name="Glass J.I."/>
            <person name="Rusch D."/>
            <person name="Podicherti R."/>
            <person name="Tsui H.-C.T."/>
            <person name="Winkler M.E."/>
        </authorList>
    </citation>
    <scope>NUCLEOTIDE SEQUENCE</scope>
</reference>
<feature type="transmembrane region" description="Helical" evidence="1">
    <location>
        <begin position="18"/>
        <end position="35"/>
    </location>
</feature>
<gene>
    <name evidence="2" type="ORF">METZ01_LOCUS82952</name>
</gene>
<evidence type="ECO:0000256" key="1">
    <source>
        <dbReference type="SAM" id="Phobius"/>
    </source>
</evidence>
<name>A0A381UR46_9ZZZZ</name>
<accession>A0A381UR46</accession>